<dbReference type="InterPro" id="IPR050377">
    <property type="entry name" value="Radical_SAM_PqqE_MftC-like"/>
</dbReference>
<evidence type="ECO:0000313" key="6">
    <source>
        <dbReference type="EMBL" id="QGY80775.1"/>
    </source>
</evidence>
<dbReference type="GO" id="GO:0051536">
    <property type="term" value="F:iron-sulfur cluster binding"/>
    <property type="evidence" value="ECO:0007669"/>
    <property type="project" value="UniProtKB-KW"/>
</dbReference>
<dbReference type="InterPro" id="IPR058240">
    <property type="entry name" value="rSAM_sf"/>
</dbReference>
<evidence type="ECO:0000313" key="7">
    <source>
        <dbReference type="Proteomes" id="UP000428803"/>
    </source>
</evidence>
<keyword evidence="4" id="KW-0408">Iron</keyword>
<keyword evidence="3" id="KW-0479">Metal-binding</keyword>
<dbReference type="InterPro" id="IPR007197">
    <property type="entry name" value="rSAM"/>
</dbReference>
<dbReference type="NCBIfam" id="TIGR03977">
    <property type="entry name" value="rSAM_pair_HxsC"/>
    <property type="match status" value="1"/>
</dbReference>
<reference evidence="7" key="1">
    <citation type="submission" date="2019-01" db="EMBL/GenBank/DDBJ databases">
        <title>Sphingorhabdus lacus sp.nov., isolated from an oligotrophic freshwater lake.</title>
        <authorList>
            <person name="Park M."/>
        </authorList>
    </citation>
    <scope>NUCLEOTIDE SEQUENCE [LARGE SCALE GENOMIC DNA]</scope>
    <source>
        <strain evidence="7">IMCC1753</strain>
    </source>
</reference>
<evidence type="ECO:0000256" key="5">
    <source>
        <dbReference type="ARBA" id="ARBA00023014"/>
    </source>
</evidence>
<dbReference type="Proteomes" id="UP000428803">
    <property type="component" value="Chromosome"/>
</dbReference>
<dbReference type="PANTHER" id="PTHR11228">
    <property type="entry name" value="RADICAL SAM DOMAIN PROTEIN"/>
    <property type="match status" value="1"/>
</dbReference>
<evidence type="ECO:0000256" key="1">
    <source>
        <dbReference type="ARBA" id="ARBA00001966"/>
    </source>
</evidence>
<dbReference type="AlphaFoldDB" id="A0A6I6L4F7"/>
<dbReference type="SFLD" id="SFLDS00029">
    <property type="entry name" value="Radical_SAM"/>
    <property type="match status" value="1"/>
</dbReference>
<dbReference type="EMBL" id="CP035733">
    <property type="protein sequence ID" value="QGY80775.1"/>
    <property type="molecule type" value="Genomic_DNA"/>
</dbReference>
<dbReference type="GO" id="GO:0046872">
    <property type="term" value="F:metal ion binding"/>
    <property type="evidence" value="ECO:0007669"/>
    <property type="project" value="UniProtKB-KW"/>
</dbReference>
<dbReference type="RefSeq" id="WP_158900323.1">
    <property type="nucleotide sequence ID" value="NZ_CP035733.1"/>
</dbReference>
<evidence type="ECO:0000256" key="3">
    <source>
        <dbReference type="ARBA" id="ARBA00022723"/>
    </source>
</evidence>
<dbReference type="PANTHER" id="PTHR11228:SF7">
    <property type="entry name" value="PQQA PEPTIDE CYCLASE"/>
    <property type="match status" value="1"/>
</dbReference>
<sequence>MIPLVHQCRAEGLNRFVTRLRYDNSIAYPGDSLLLAVDEQKMLFSGDHGLIEIAGTGHDSFDGDVVVVDPSKGLVERLIRANSVHNTLLVTEQCDQLCVMCSQPPKKHHLDRFEEYRSAAALAPFGATLGVSGGEPTLYKAELFDLIEATFEKRPDLSWHVLSNAQHFEVDDVDRLSSPEFKNVTWGVPIYSTDPLSHDAIVGKQGAYTLLEAGLSILMQSAAKVELRTVLMQTNSNDLSLIADFVARYLRFVVQWSIMQLENIGFAKNRFPNLYFDHATDFSQVARSIDIATLFGIDIALFNFTLCSVPESYREYCAASISDWKRKFPSACGGCSKREFCSGFFEWHPESHLDVRPL</sequence>
<dbReference type="InterPro" id="IPR013785">
    <property type="entry name" value="Aldolase_TIM"/>
</dbReference>
<name>A0A6I6L4F7_9SPHN</name>
<protein>
    <submittedName>
        <fullName evidence="6">His-Xaa-Ser system radical SAM maturase HxsC</fullName>
    </submittedName>
</protein>
<dbReference type="CDD" id="cd01335">
    <property type="entry name" value="Radical_SAM"/>
    <property type="match status" value="1"/>
</dbReference>
<dbReference type="OrthoDB" id="4501241at2"/>
<dbReference type="Gene3D" id="3.20.20.70">
    <property type="entry name" value="Aldolase class I"/>
    <property type="match status" value="1"/>
</dbReference>
<keyword evidence="7" id="KW-1185">Reference proteome</keyword>
<comment type="cofactor">
    <cofactor evidence="1">
        <name>[4Fe-4S] cluster</name>
        <dbReference type="ChEBI" id="CHEBI:49883"/>
    </cofactor>
</comment>
<accession>A0A6I6L4F7</accession>
<keyword evidence="5" id="KW-0411">Iron-sulfur</keyword>
<evidence type="ECO:0000256" key="4">
    <source>
        <dbReference type="ARBA" id="ARBA00023004"/>
    </source>
</evidence>
<dbReference type="KEGG" id="slaa:EUU25_09185"/>
<organism evidence="6 7">
    <name type="scientific">Sphingorhabdus lacus</name>
    <dbReference type="NCBI Taxonomy" id="392610"/>
    <lineage>
        <taxon>Bacteria</taxon>
        <taxon>Pseudomonadati</taxon>
        <taxon>Pseudomonadota</taxon>
        <taxon>Alphaproteobacteria</taxon>
        <taxon>Sphingomonadales</taxon>
        <taxon>Sphingomonadaceae</taxon>
        <taxon>Sphingorhabdus</taxon>
    </lineage>
</organism>
<keyword evidence="2" id="KW-0949">S-adenosyl-L-methionine</keyword>
<dbReference type="SUPFAM" id="SSF102114">
    <property type="entry name" value="Radical SAM enzymes"/>
    <property type="match status" value="1"/>
</dbReference>
<dbReference type="InterPro" id="IPR024032">
    <property type="entry name" value="rSAM_paired_HxsC"/>
</dbReference>
<proteinExistence type="predicted"/>
<dbReference type="GO" id="GO:0003824">
    <property type="term" value="F:catalytic activity"/>
    <property type="evidence" value="ECO:0007669"/>
    <property type="project" value="InterPro"/>
</dbReference>
<evidence type="ECO:0000256" key="2">
    <source>
        <dbReference type="ARBA" id="ARBA00022691"/>
    </source>
</evidence>
<gene>
    <name evidence="6" type="primary">hxsC</name>
    <name evidence="6" type="ORF">EUU25_09185</name>
</gene>
<dbReference type="SFLD" id="SFLDG01103">
    <property type="entry name" value="Uncharacterised_Radical_SAM_Su"/>
    <property type="match status" value="1"/>
</dbReference>